<accession>A0ABV7S4T8</accession>
<gene>
    <name evidence="2" type="ORF">ACFOMP_14880</name>
</gene>
<organism evidence="2 3">
    <name type="scientific">Paracoccus simplex</name>
    <dbReference type="NCBI Taxonomy" id="2086346"/>
    <lineage>
        <taxon>Bacteria</taxon>
        <taxon>Pseudomonadati</taxon>
        <taxon>Pseudomonadota</taxon>
        <taxon>Alphaproteobacteria</taxon>
        <taxon>Rhodobacterales</taxon>
        <taxon>Paracoccaceae</taxon>
        <taxon>Paracoccus</taxon>
    </lineage>
</organism>
<dbReference type="Proteomes" id="UP001595596">
    <property type="component" value="Unassembled WGS sequence"/>
</dbReference>
<reference evidence="3" key="1">
    <citation type="journal article" date="2019" name="Int. J. Syst. Evol. Microbiol.">
        <title>The Global Catalogue of Microorganisms (GCM) 10K type strain sequencing project: providing services to taxonomists for standard genome sequencing and annotation.</title>
        <authorList>
            <consortium name="The Broad Institute Genomics Platform"/>
            <consortium name="The Broad Institute Genome Sequencing Center for Infectious Disease"/>
            <person name="Wu L."/>
            <person name="Ma J."/>
        </authorList>
    </citation>
    <scope>NUCLEOTIDE SEQUENCE [LARGE SCALE GENOMIC DNA]</scope>
    <source>
        <strain evidence="3">VKM B-3226</strain>
    </source>
</reference>
<feature type="signal peptide" evidence="1">
    <location>
        <begin position="1"/>
        <end position="23"/>
    </location>
</feature>
<dbReference type="RefSeq" id="WP_379031900.1">
    <property type="nucleotide sequence ID" value="NZ_JBHRXE010000041.1"/>
</dbReference>
<evidence type="ECO:0000313" key="3">
    <source>
        <dbReference type="Proteomes" id="UP001595596"/>
    </source>
</evidence>
<dbReference type="EMBL" id="JBHRXE010000041">
    <property type="protein sequence ID" value="MFC3570739.1"/>
    <property type="molecule type" value="Genomic_DNA"/>
</dbReference>
<name>A0ABV7S4T8_9RHOB</name>
<keyword evidence="1" id="KW-0732">Signal</keyword>
<evidence type="ECO:0000256" key="1">
    <source>
        <dbReference type="SAM" id="SignalP"/>
    </source>
</evidence>
<protein>
    <submittedName>
        <fullName evidence="2">Uncharacterized protein</fullName>
    </submittedName>
</protein>
<keyword evidence="3" id="KW-1185">Reference proteome</keyword>
<evidence type="ECO:0000313" key="2">
    <source>
        <dbReference type="EMBL" id="MFC3570739.1"/>
    </source>
</evidence>
<feature type="chain" id="PRO_5047145574" evidence="1">
    <location>
        <begin position="24"/>
        <end position="244"/>
    </location>
</feature>
<proteinExistence type="predicted"/>
<sequence length="244" mass="26884">MRGILCCLALLLLLLPPVPAALAGPWARDPGRVFAAVSAEQDRDGNRYASLYAEYGLGRRDTLGLELGDARGERTILLWWQRALDRAEGPNRWAMSLGLGAIRRDGRYHPMGQLATAWGRGFDSIPLLRRIPGDGWLTVESRSKLAALTLEYPEEPNVVWEDPTYLTPAVTHKLDLTLGWQARGDLLLIQQFRFEQRDDTGFSGRLAVSALRDLAGPAKLELGVIAPLTGGGELALKLGSWLEF</sequence>
<comment type="caution">
    <text evidence="2">The sequence shown here is derived from an EMBL/GenBank/DDBJ whole genome shotgun (WGS) entry which is preliminary data.</text>
</comment>